<dbReference type="InterPro" id="IPR050302">
    <property type="entry name" value="Rab_GAP_TBC_domain"/>
</dbReference>
<dbReference type="GO" id="GO:0031267">
    <property type="term" value="F:small GTPase binding"/>
    <property type="evidence" value="ECO:0007669"/>
    <property type="project" value="TreeGrafter"/>
</dbReference>
<dbReference type="SMART" id="SM00164">
    <property type="entry name" value="TBC"/>
    <property type="match status" value="1"/>
</dbReference>
<dbReference type="Gene3D" id="1.10.10.750">
    <property type="entry name" value="Ypt/Rab-GAP domain of gyp1p, domain 1"/>
    <property type="match status" value="1"/>
</dbReference>
<feature type="region of interest" description="Disordered" evidence="1">
    <location>
        <begin position="1"/>
        <end position="23"/>
    </location>
</feature>
<dbReference type="FunFam" id="1.10.472.80:FF:000012">
    <property type="entry name" value="Small G protein signaling modulator 3"/>
    <property type="match status" value="1"/>
</dbReference>
<dbReference type="PROSITE" id="PS50086">
    <property type="entry name" value="TBC_RABGAP"/>
    <property type="match status" value="1"/>
</dbReference>
<dbReference type="FunFam" id="1.10.8.270:FF:000013">
    <property type="entry name" value="Small G protein signaling modulator 3"/>
    <property type="match status" value="1"/>
</dbReference>
<dbReference type="GO" id="GO:0005096">
    <property type="term" value="F:GTPase activator activity"/>
    <property type="evidence" value="ECO:0007669"/>
    <property type="project" value="TreeGrafter"/>
</dbReference>
<dbReference type="InterPro" id="IPR000195">
    <property type="entry name" value="Rab-GAP-TBC_dom"/>
</dbReference>
<protein>
    <recommendedName>
        <fullName evidence="2">Rab-GAP TBC domain-containing protein</fullName>
    </recommendedName>
</protein>
<gene>
    <name evidence="3" type="ORF">g.27266</name>
</gene>
<dbReference type="EMBL" id="GEDC01012959">
    <property type="protein sequence ID" value="JAS24339.1"/>
    <property type="molecule type" value="Transcribed_RNA"/>
</dbReference>
<dbReference type="Pfam" id="PF00566">
    <property type="entry name" value="RabGAP-TBC"/>
    <property type="match status" value="1"/>
</dbReference>
<dbReference type="PANTHER" id="PTHR47219">
    <property type="entry name" value="RAB GTPASE-ACTIVATING PROTEIN 1-LIKE"/>
    <property type="match status" value="1"/>
</dbReference>
<organism evidence="3">
    <name type="scientific">Clastoptera arizonana</name>
    <name type="common">Arizona spittle bug</name>
    <dbReference type="NCBI Taxonomy" id="38151"/>
    <lineage>
        <taxon>Eukaryota</taxon>
        <taxon>Metazoa</taxon>
        <taxon>Ecdysozoa</taxon>
        <taxon>Arthropoda</taxon>
        <taxon>Hexapoda</taxon>
        <taxon>Insecta</taxon>
        <taxon>Pterygota</taxon>
        <taxon>Neoptera</taxon>
        <taxon>Paraneoptera</taxon>
        <taxon>Hemiptera</taxon>
        <taxon>Auchenorrhyncha</taxon>
        <taxon>Cercopoidea</taxon>
        <taxon>Clastopteridae</taxon>
        <taxon>Clastoptera</taxon>
    </lineage>
</organism>
<reference evidence="3" key="1">
    <citation type="submission" date="2015-12" db="EMBL/GenBank/DDBJ databases">
        <title>De novo transcriptome assembly of four potential Pierce s Disease insect vectors from Arizona vineyards.</title>
        <authorList>
            <person name="Tassone E.E."/>
        </authorList>
    </citation>
    <scope>NUCLEOTIDE SEQUENCE</scope>
</reference>
<accession>A0A1B6DF80</accession>
<dbReference type="PANTHER" id="PTHR47219:SF13">
    <property type="entry name" value="RUN AND TBC1 DOMAIN-CONTAINING PROTEIN 3"/>
    <property type="match status" value="1"/>
</dbReference>
<feature type="domain" description="Rab-GAP TBC" evidence="2">
    <location>
        <begin position="167"/>
        <end position="358"/>
    </location>
</feature>
<sequence>MDVAKSIFSNRPHDGYSGKNNYNEKVQTALSDEEDEEIPNICGDESERLGLSAETISPTPGGPFSALTSSMWPQDILNLLGHLPDDPNSQPDYRFDEFGFRVEEEDGPEQNSSKLLGETFVEDPQHRLKWLAHLEFSHNNESNVLSWDNVEHRLPHTDKLRTMVREGIPHSLRPQLWMRLSGALDKKLKSETTYKEIVKASSNDALVTSKLIEKDLLRTMPSNACFSSLNSTGIPRLRRVLRALAWLYPDIGYCQGTGVIAASLLLFMEEEDTFWMLSTIVEDILPASYYSSTLIGIQADQKVLRSLICSHLQDIDLTLKQHDIELSLITLHWFLTLFASVVHMKILLRIWDLFFFDGSLVLFQVTLGMFKIKEPTLKDLENSAQIFNALSDIPGDIEDVDQLLEVSFHVASSLNQVMIETHRRRHLAYLMADQGTLVGNPEATENLPKQHLSRFEEVIRNFLIRIFHFTFACVYVGRKEK</sequence>
<evidence type="ECO:0000313" key="3">
    <source>
        <dbReference type="EMBL" id="JAS24339.1"/>
    </source>
</evidence>
<dbReference type="Gene3D" id="1.10.8.270">
    <property type="entry name" value="putative rabgap domain of human tbc1 domain family member 14 like domains"/>
    <property type="match status" value="1"/>
</dbReference>
<dbReference type="InterPro" id="IPR035969">
    <property type="entry name" value="Rab-GAP_TBC_sf"/>
</dbReference>
<evidence type="ECO:0000256" key="1">
    <source>
        <dbReference type="SAM" id="MobiDB-lite"/>
    </source>
</evidence>
<dbReference type="SUPFAM" id="SSF47923">
    <property type="entry name" value="Ypt/Rab-GAP domain of gyp1p"/>
    <property type="match status" value="2"/>
</dbReference>
<proteinExistence type="predicted"/>
<evidence type="ECO:0000259" key="2">
    <source>
        <dbReference type="PROSITE" id="PS50086"/>
    </source>
</evidence>
<dbReference type="Gene3D" id="1.10.472.80">
    <property type="entry name" value="Ypt/Rab-GAP domain of gyp1p, domain 3"/>
    <property type="match status" value="1"/>
</dbReference>
<name>A0A1B6DF80_9HEMI</name>
<dbReference type="AlphaFoldDB" id="A0A1B6DF80"/>